<feature type="region of interest" description="Disordered" evidence="1">
    <location>
        <begin position="69"/>
        <end position="97"/>
    </location>
</feature>
<accession>A0A1M6JA86</accession>
<protein>
    <submittedName>
        <fullName evidence="2">Uncharacterized protein</fullName>
    </submittedName>
</protein>
<proteinExistence type="predicted"/>
<dbReference type="EMBL" id="FQZM01000034">
    <property type="protein sequence ID" value="SHJ43560.1"/>
    <property type="molecule type" value="Genomic_DNA"/>
</dbReference>
<gene>
    <name evidence="2" type="ORF">SAMN02745219_02552</name>
</gene>
<evidence type="ECO:0000256" key="1">
    <source>
        <dbReference type="SAM" id="MobiDB-lite"/>
    </source>
</evidence>
<evidence type="ECO:0000313" key="3">
    <source>
        <dbReference type="Proteomes" id="UP000184529"/>
    </source>
</evidence>
<dbReference type="Proteomes" id="UP000184529">
    <property type="component" value="Unassembled WGS sequence"/>
</dbReference>
<dbReference type="RefSeq" id="WP_072870140.1">
    <property type="nucleotide sequence ID" value="NZ_FQZM01000034.1"/>
</dbReference>
<sequence length="113" mass="12271">MLLDDLLLDDLLLELLLLELLLLDDLLLDDLLLELLLLDDLLLDDLLLDDLPLDDLLYDFASACTTRKARPASSAVPVASVPEGGAGGEKSRHDTANRKAAADAASRFTFGRI</sequence>
<dbReference type="STRING" id="1121432.SAMN02745219_02552"/>
<evidence type="ECO:0000313" key="2">
    <source>
        <dbReference type="EMBL" id="SHJ43560.1"/>
    </source>
</evidence>
<name>A0A1M6JA86_9FIRM</name>
<dbReference type="AlphaFoldDB" id="A0A1M6JA86"/>
<reference evidence="3" key="1">
    <citation type="submission" date="2016-11" db="EMBL/GenBank/DDBJ databases">
        <authorList>
            <person name="Varghese N."/>
            <person name="Submissions S."/>
        </authorList>
    </citation>
    <scope>NUCLEOTIDE SEQUENCE [LARGE SCALE GENOMIC DNA]</scope>
    <source>
        <strain evidence="3">DSM 16057</strain>
    </source>
</reference>
<feature type="compositionally biased region" description="Low complexity" evidence="1">
    <location>
        <begin position="71"/>
        <end position="82"/>
    </location>
</feature>
<keyword evidence="3" id="KW-1185">Reference proteome</keyword>
<organism evidence="2 3">
    <name type="scientific">Desulfofundulus thermosubterraneus DSM 16057</name>
    <dbReference type="NCBI Taxonomy" id="1121432"/>
    <lineage>
        <taxon>Bacteria</taxon>
        <taxon>Bacillati</taxon>
        <taxon>Bacillota</taxon>
        <taxon>Clostridia</taxon>
        <taxon>Eubacteriales</taxon>
        <taxon>Peptococcaceae</taxon>
        <taxon>Desulfofundulus</taxon>
    </lineage>
</organism>